<reference evidence="2" key="1">
    <citation type="journal article" date="2019" name="Int. J. Syst. Evol. Microbiol.">
        <title>The Global Catalogue of Microorganisms (GCM) 10K type strain sequencing project: providing services to taxonomists for standard genome sequencing and annotation.</title>
        <authorList>
            <consortium name="The Broad Institute Genomics Platform"/>
            <consortium name="The Broad Institute Genome Sequencing Center for Infectious Disease"/>
            <person name="Wu L."/>
            <person name="Ma J."/>
        </authorList>
    </citation>
    <scope>NUCLEOTIDE SEQUENCE [LARGE SCALE GENOMIC DNA]</scope>
    <source>
        <strain evidence="2">CGMCC 1.10131</strain>
    </source>
</reference>
<organism evidence="1 2">
    <name type="scientific">Agarivorans gilvus</name>
    <dbReference type="NCBI Taxonomy" id="680279"/>
    <lineage>
        <taxon>Bacteria</taxon>
        <taxon>Pseudomonadati</taxon>
        <taxon>Pseudomonadota</taxon>
        <taxon>Gammaproteobacteria</taxon>
        <taxon>Alteromonadales</taxon>
        <taxon>Alteromonadaceae</taxon>
        <taxon>Agarivorans</taxon>
    </lineage>
</organism>
<evidence type="ECO:0000313" key="2">
    <source>
        <dbReference type="Proteomes" id="UP000651977"/>
    </source>
</evidence>
<keyword evidence="2" id="KW-1185">Reference proteome</keyword>
<comment type="caution">
    <text evidence="1">The sequence shown here is derived from an EMBL/GenBank/DDBJ whole genome shotgun (WGS) entry which is preliminary data.</text>
</comment>
<dbReference type="Proteomes" id="UP000651977">
    <property type="component" value="Unassembled WGS sequence"/>
</dbReference>
<dbReference type="EMBL" id="BMDY01000002">
    <property type="protein sequence ID" value="GGA94719.1"/>
    <property type="molecule type" value="Genomic_DNA"/>
</dbReference>
<accession>A0ABQ1HZ58</accession>
<sequence>MASRVATAKASRIDAQRRKNVTTMKYVAYTAKYRGQMPNIKLSKKGKAATQDGKFD</sequence>
<protein>
    <submittedName>
        <fullName evidence="1">Uncharacterized protein</fullName>
    </submittedName>
</protein>
<gene>
    <name evidence="1" type="ORF">GCM10007414_04340</name>
</gene>
<proteinExistence type="predicted"/>
<evidence type="ECO:0000313" key="1">
    <source>
        <dbReference type="EMBL" id="GGA94719.1"/>
    </source>
</evidence>
<name>A0ABQ1HZ58_9ALTE</name>